<dbReference type="EMBL" id="CP000698">
    <property type="protein sequence ID" value="ABQ25527.1"/>
    <property type="molecule type" value="Genomic_DNA"/>
</dbReference>
<dbReference type="PANTHER" id="PTHR44591">
    <property type="entry name" value="STRESS RESPONSE REGULATOR PROTEIN 1"/>
    <property type="match status" value="1"/>
</dbReference>
<protein>
    <submittedName>
        <fullName evidence="5">Response regulator receiver protein</fullName>
    </submittedName>
</protein>
<sequence length="122" mass="13450">MEDGGILLVDDDIITLNLLSECFRQSGMRVHCAENGEDALQMMQESTFVLMLTDLQMPGMNGLELARKARELAPDLHIVMCTGALTREVCELARKAGIAKVLRKPYVFLEILAIARGDIKSG</sequence>
<evidence type="ECO:0000256" key="2">
    <source>
        <dbReference type="ARBA" id="ARBA00023012"/>
    </source>
</evidence>
<dbReference type="SMART" id="SM00448">
    <property type="entry name" value="REC"/>
    <property type="match status" value="1"/>
</dbReference>
<keyword evidence="6" id="KW-1185">Reference proteome</keyword>
<evidence type="ECO:0000313" key="6">
    <source>
        <dbReference type="Proteomes" id="UP000006695"/>
    </source>
</evidence>
<keyword evidence="2" id="KW-0902">Two-component regulatory system</keyword>
<dbReference type="RefSeq" id="WP_011938245.1">
    <property type="nucleotide sequence ID" value="NC_009483.1"/>
</dbReference>
<dbReference type="Pfam" id="PF00072">
    <property type="entry name" value="Response_reg"/>
    <property type="match status" value="1"/>
</dbReference>
<dbReference type="AlphaFoldDB" id="A5GA60"/>
<dbReference type="OrthoDB" id="9802155at2"/>
<feature type="modified residue" description="4-aspartylphosphate" evidence="3">
    <location>
        <position position="54"/>
    </location>
</feature>
<dbReference type="PANTHER" id="PTHR44591:SF14">
    <property type="entry name" value="PROTEIN PILG"/>
    <property type="match status" value="1"/>
</dbReference>
<evidence type="ECO:0000256" key="3">
    <source>
        <dbReference type="PROSITE-ProRule" id="PRU00169"/>
    </source>
</evidence>
<dbReference type="InterPro" id="IPR011006">
    <property type="entry name" value="CheY-like_superfamily"/>
</dbReference>
<dbReference type="STRING" id="351605.Gura_1326"/>
<dbReference type="InterPro" id="IPR050595">
    <property type="entry name" value="Bact_response_regulator"/>
</dbReference>
<dbReference type="CDD" id="cd00156">
    <property type="entry name" value="REC"/>
    <property type="match status" value="1"/>
</dbReference>
<evidence type="ECO:0000256" key="1">
    <source>
        <dbReference type="ARBA" id="ARBA00022553"/>
    </source>
</evidence>
<dbReference type="KEGG" id="gur:Gura_1326"/>
<accession>A5GA60</accession>
<dbReference type="Gene3D" id="3.40.50.2300">
    <property type="match status" value="1"/>
</dbReference>
<evidence type="ECO:0000259" key="4">
    <source>
        <dbReference type="PROSITE" id="PS50110"/>
    </source>
</evidence>
<dbReference type="PROSITE" id="PS50110">
    <property type="entry name" value="RESPONSE_REGULATORY"/>
    <property type="match status" value="1"/>
</dbReference>
<dbReference type="Proteomes" id="UP000006695">
    <property type="component" value="Chromosome"/>
</dbReference>
<feature type="domain" description="Response regulatory" evidence="4">
    <location>
        <begin position="5"/>
        <end position="119"/>
    </location>
</feature>
<name>A5GA60_GEOUR</name>
<evidence type="ECO:0000313" key="5">
    <source>
        <dbReference type="EMBL" id="ABQ25527.1"/>
    </source>
</evidence>
<dbReference type="HOGENOM" id="CLU_000445_69_8_7"/>
<dbReference type="InterPro" id="IPR001789">
    <property type="entry name" value="Sig_transdc_resp-reg_receiver"/>
</dbReference>
<dbReference type="GO" id="GO:0000160">
    <property type="term" value="P:phosphorelay signal transduction system"/>
    <property type="evidence" value="ECO:0007669"/>
    <property type="project" value="UniProtKB-KW"/>
</dbReference>
<proteinExistence type="predicted"/>
<organism evidence="5 6">
    <name type="scientific">Geotalea uraniireducens (strain Rf4)</name>
    <name type="common">Geobacter uraniireducens</name>
    <dbReference type="NCBI Taxonomy" id="351605"/>
    <lineage>
        <taxon>Bacteria</taxon>
        <taxon>Pseudomonadati</taxon>
        <taxon>Thermodesulfobacteriota</taxon>
        <taxon>Desulfuromonadia</taxon>
        <taxon>Geobacterales</taxon>
        <taxon>Geobacteraceae</taxon>
        <taxon>Geotalea</taxon>
    </lineage>
</organism>
<reference evidence="5 6" key="1">
    <citation type="submission" date="2007-05" db="EMBL/GenBank/DDBJ databases">
        <title>Complete sequence of Geobacter uraniireducens Rf4.</title>
        <authorList>
            <consortium name="US DOE Joint Genome Institute"/>
            <person name="Copeland A."/>
            <person name="Lucas S."/>
            <person name="Lapidus A."/>
            <person name="Barry K."/>
            <person name="Detter J.C."/>
            <person name="Glavina del Rio T."/>
            <person name="Hammon N."/>
            <person name="Israni S."/>
            <person name="Dalin E."/>
            <person name="Tice H."/>
            <person name="Pitluck S."/>
            <person name="Chertkov O."/>
            <person name="Brettin T."/>
            <person name="Bruce D."/>
            <person name="Han C."/>
            <person name="Schmutz J."/>
            <person name="Larimer F."/>
            <person name="Land M."/>
            <person name="Hauser L."/>
            <person name="Kyrpides N."/>
            <person name="Mikhailova N."/>
            <person name="Shelobolina E."/>
            <person name="Aklujkar M."/>
            <person name="Lovley D."/>
            <person name="Richardson P."/>
        </authorList>
    </citation>
    <scope>NUCLEOTIDE SEQUENCE [LARGE SCALE GENOMIC DNA]</scope>
    <source>
        <strain evidence="5 6">Rf4</strain>
    </source>
</reference>
<keyword evidence="1 3" id="KW-0597">Phosphoprotein</keyword>
<dbReference type="SUPFAM" id="SSF52172">
    <property type="entry name" value="CheY-like"/>
    <property type="match status" value="1"/>
</dbReference>
<gene>
    <name evidence="5" type="ordered locus">Gura_1326</name>
</gene>